<comment type="similarity">
    <text evidence="5">Belongs to the FNT transporter (TC 1.A.16) family.</text>
</comment>
<keyword evidence="2 6" id="KW-0812">Transmembrane</keyword>
<dbReference type="HOGENOM" id="CLU_036896_3_0_0"/>
<accession>E3CXT5</accession>
<dbReference type="OrthoDB" id="9786493at2"/>
<dbReference type="InterPro" id="IPR024002">
    <property type="entry name" value="For/NO2_transpt_CS"/>
</dbReference>
<dbReference type="InterPro" id="IPR000292">
    <property type="entry name" value="For/NO2_transpt"/>
</dbReference>
<dbReference type="eggNOG" id="COG2116">
    <property type="taxonomic scope" value="Bacteria"/>
</dbReference>
<evidence type="ECO:0000256" key="1">
    <source>
        <dbReference type="ARBA" id="ARBA00004141"/>
    </source>
</evidence>
<dbReference type="PaxDb" id="584708-Apau_0242"/>
<feature type="transmembrane region" description="Helical" evidence="6">
    <location>
        <begin position="64"/>
        <end position="82"/>
    </location>
</feature>
<evidence type="ECO:0000256" key="5">
    <source>
        <dbReference type="ARBA" id="ARBA00049660"/>
    </source>
</evidence>
<dbReference type="PANTHER" id="PTHR30520">
    <property type="entry name" value="FORMATE TRANSPORTER-RELATED"/>
    <property type="match status" value="1"/>
</dbReference>
<comment type="subcellular location">
    <subcellularLocation>
        <location evidence="1">Membrane</location>
        <topology evidence="1">Multi-pass membrane protein</topology>
    </subcellularLocation>
</comment>
<dbReference type="AlphaFoldDB" id="E3CXT5"/>
<protein>
    <submittedName>
        <fullName evidence="7">Formate/nitrite transporter</fullName>
    </submittedName>
</protein>
<evidence type="ECO:0000256" key="2">
    <source>
        <dbReference type="ARBA" id="ARBA00022692"/>
    </source>
</evidence>
<dbReference type="InterPro" id="IPR023271">
    <property type="entry name" value="Aquaporin-like"/>
</dbReference>
<evidence type="ECO:0000256" key="3">
    <source>
        <dbReference type="ARBA" id="ARBA00022989"/>
    </source>
</evidence>
<organism evidence="7 8">
    <name type="scientific">Aminomonas paucivorans DSM 12260</name>
    <dbReference type="NCBI Taxonomy" id="584708"/>
    <lineage>
        <taxon>Bacteria</taxon>
        <taxon>Thermotogati</taxon>
        <taxon>Synergistota</taxon>
        <taxon>Synergistia</taxon>
        <taxon>Synergistales</taxon>
        <taxon>Synergistaceae</taxon>
        <taxon>Aminomonas</taxon>
    </lineage>
</organism>
<keyword evidence="4 6" id="KW-0472">Membrane</keyword>
<feature type="transmembrane region" description="Helical" evidence="6">
    <location>
        <begin position="21"/>
        <end position="44"/>
    </location>
</feature>
<evidence type="ECO:0000256" key="6">
    <source>
        <dbReference type="SAM" id="Phobius"/>
    </source>
</evidence>
<evidence type="ECO:0000256" key="4">
    <source>
        <dbReference type="ARBA" id="ARBA00023136"/>
    </source>
</evidence>
<feature type="transmembrane region" description="Helical" evidence="6">
    <location>
        <begin position="245"/>
        <end position="266"/>
    </location>
</feature>
<feature type="transmembrane region" description="Helical" evidence="6">
    <location>
        <begin position="156"/>
        <end position="174"/>
    </location>
</feature>
<dbReference type="PANTHER" id="PTHR30520:SF6">
    <property type="entry name" value="FORMATE_NITRATE FAMILY TRANSPORTER (EUROFUNG)"/>
    <property type="match status" value="1"/>
</dbReference>
<keyword evidence="8" id="KW-1185">Reference proteome</keyword>
<sequence length="275" mass="28963">MNFKTPAELAKSGCAVAKAKCAWSVPQMLIMGILAGAYIAFGGFLNTVVTQDLAKYAGVGVTKFLGGAVFSVGLMLVVIGGAELFTGNCLMPMGVMAGCATFSGMLRNWFWVYTANLIGSLLVALLVHLGGMDTGAVGVNALKIASAKMNLSMDQAFFRGILCNWLVVMAVWMSMAAQDIVGKVFSIFFPIMAFVASGFEHSIANMYFMALGIFAKGDAAVVAAAELAPEKLASVGLGGYLHNLIPVTLGNMVGGILFVAVAYYLVFQKNLENME</sequence>
<gene>
    <name evidence="7" type="ORF">Apau_0242</name>
</gene>
<dbReference type="Gene3D" id="1.20.1080.10">
    <property type="entry name" value="Glycerol uptake facilitator protein"/>
    <property type="match status" value="1"/>
</dbReference>
<feature type="transmembrane region" description="Helical" evidence="6">
    <location>
        <begin position="117"/>
        <end position="144"/>
    </location>
</feature>
<keyword evidence="3 6" id="KW-1133">Transmembrane helix</keyword>
<dbReference type="RefSeq" id="WP_006299822.1">
    <property type="nucleotide sequence ID" value="NZ_CM001022.1"/>
</dbReference>
<name>E3CXT5_9BACT</name>
<dbReference type="GO" id="GO:0005886">
    <property type="term" value="C:plasma membrane"/>
    <property type="evidence" value="ECO:0007669"/>
    <property type="project" value="TreeGrafter"/>
</dbReference>
<reference evidence="7 8" key="1">
    <citation type="journal article" date="2010" name="Stand. Genomic Sci.">
        <title>Non-contiguous finished genome sequence of Aminomonas paucivorans type strain (GLU-3).</title>
        <authorList>
            <person name="Pitluck S."/>
            <person name="Yasawong M."/>
            <person name="Held B."/>
            <person name="Lapidus A."/>
            <person name="Nolan M."/>
            <person name="Copeland A."/>
            <person name="Lucas S."/>
            <person name="Del Rio T.G."/>
            <person name="Tice H."/>
            <person name="Cheng J.F."/>
            <person name="Chertkov O."/>
            <person name="Goodwin L."/>
            <person name="Tapia R."/>
            <person name="Han C."/>
            <person name="Liolios K."/>
            <person name="Ivanova N."/>
            <person name="Mavromatis K."/>
            <person name="Ovchinnikova G."/>
            <person name="Pati A."/>
            <person name="Chen A."/>
            <person name="Palaniappan K."/>
            <person name="Land M."/>
            <person name="Hauser L."/>
            <person name="Chang Y.J."/>
            <person name="Jeffries C.D."/>
            <person name="Pukall R."/>
            <person name="Spring S."/>
            <person name="Rohde M."/>
            <person name="Sikorski J."/>
            <person name="Goker M."/>
            <person name="Woyke T."/>
            <person name="Bristow J."/>
            <person name="Eisen J.A."/>
            <person name="Markowitz V."/>
            <person name="Hugenholtz P."/>
            <person name="Kyrpides N.C."/>
            <person name="Klenk H.P."/>
        </authorList>
    </citation>
    <scope>NUCLEOTIDE SEQUENCE [LARGE SCALE GENOMIC DNA]</scope>
    <source>
        <strain evidence="7 8">DSM 12260</strain>
    </source>
</reference>
<evidence type="ECO:0000313" key="8">
    <source>
        <dbReference type="Proteomes" id="UP000005096"/>
    </source>
</evidence>
<dbReference type="Pfam" id="PF01226">
    <property type="entry name" value="Form_Nir_trans"/>
    <property type="match status" value="1"/>
</dbReference>
<proteinExistence type="inferred from homology"/>
<dbReference type="GO" id="GO:0015499">
    <property type="term" value="F:formate transmembrane transporter activity"/>
    <property type="evidence" value="ECO:0007669"/>
    <property type="project" value="TreeGrafter"/>
</dbReference>
<dbReference type="STRING" id="584708.Apau_0242"/>
<dbReference type="Proteomes" id="UP000005096">
    <property type="component" value="Chromosome"/>
</dbReference>
<evidence type="ECO:0000313" key="7">
    <source>
        <dbReference type="EMBL" id="EFQ22678.1"/>
    </source>
</evidence>
<dbReference type="PROSITE" id="PS01005">
    <property type="entry name" value="FORMATE_NITRITE_TP_1"/>
    <property type="match status" value="1"/>
</dbReference>
<dbReference type="EMBL" id="CM001022">
    <property type="protein sequence ID" value="EFQ22678.1"/>
    <property type="molecule type" value="Genomic_DNA"/>
</dbReference>
<feature type="transmembrane region" description="Helical" evidence="6">
    <location>
        <begin position="180"/>
        <end position="199"/>
    </location>
</feature>